<organism evidence="2 3">
    <name type="scientific">Caldovatus sediminis</name>
    <dbReference type="NCBI Taxonomy" id="2041189"/>
    <lineage>
        <taxon>Bacteria</taxon>
        <taxon>Pseudomonadati</taxon>
        <taxon>Pseudomonadota</taxon>
        <taxon>Alphaproteobacteria</taxon>
        <taxon>Acetobacterales</taxon>
        <taxon>Roseomonadaceae</taxon>
        <taxon>Caldovatus</taxon>
    </lineage>
</organism>
<dbReference type="Pfam" id="PF07287">
    <property type="entry name" value="AtuA"/>
    <property type="match status" value="1"/>
</dbReference>
<reference evidence="2 3" key="1">
    <citation type="journal article" date="2014" name="Int. J. Syst. Evol. Microbiol.">
        <title>Complete genome sequence of Corynebacterium casei LMG S-19264T (=DSM 44701T), isolated from a smear-ripened cheese.</title>
        <authorList>
            <consortium name="US DOE Joint Genome Institute (JGI-PGF)"/>
            <person name="Walter F."/>
            <person name="Albersmeier A."/>
            <person name="Kalinowski J."/>
            <person name="Ruckert C."/>
        </authorList>
    </citation>
    <scope>NUCLEOTIDE SEQUENCE [LARGE SCALE GENOMIC DNA]</scope>
    <source>
        <strain evidence="2 3">CGMCC 1.16330</strain>
    </source>
</reference>
<keyword evidence="3" id="KW-1185">Reference proteome</keyword>
<dbReference type="EMBL" id="BMKS01000023">
    <property type="protein sequence ID" value="GGG50844.1"/>
    <property type="molecule type" value="Genomic_DNA"/>
</dbReference>
<dbReference type="AlphaFoldDB" id="A0A8J3EF59"/>
<evidence type="ECO:0000313" key="3">
    <source>
        <dbReference type="Proteomes" id="UP000597507"/>
    </source>
</evidence>
<evidence type="ECO:0000259" key="1">
    <source>
        <dbReference type="Pfam" id="PF07287"/>
    </source>
</evidence>
<dbReference type="InterPro" id="IPR010839">
    <property type="entry name" value="AtuA_N"/>
</dbReference>
<evidence type="ECO:0000313" key="2">
    <source>
        <dbReference type="EMBL" id="GGG50844.1"/>
    </source>
</evidence>
<gene>
    <name evidence="2" type="ORF">GCM10010964_42670</name>
</gene>
<sequence length="455" mass="48467">MKILSATGQLGYGIPEEALRRGVAAGPDVIGADMGSIDPGPYCLGSGEMVVGGEALRRDIRLVLEAAKETGAPLLMGSAGTAGRSEQLDAVAEVIESVARERGLRFRMALIRADIPRRTVRAALRAGAILPSGPAPPLTEADLDQATAIVAQMGVEPFQRAIGMGADLVVAGRACDTSMFAAVPIMRGYDRGLAMHMAKLIECASACADPGGRDASMGVMGDGWFTVESMAPRLRCTPVSVAAHALYETSNPFRLEEPGGIIDLTDSRYEQADERRVRVTGSVWRPTGRYYVKLEGARLAGHRCIAMGGIRDPRMIAAAEHVAEEARAVVTRTFAGAIDPADYTLQFRIYGKDAVLGAAEPEPILAGVREIFVLIDVVGRTEAIAKTVCGVAKQYYLHLRYPGILCTSGNVAHPFSPDVLPAGKVYEFNVHHLMPVDDPCAPFPIEMREIGGTAR</sequence>
<name>A0A8J3EF59_9PROT</name>
<comment type="caution">
    <text evidence="2">The sequence shown here is derived from an EMBL/GenBank/DDBJ whole genome shotgun (WGS) entry which is preliminary data.</text>
</comment>
<feature type="domain" description="Acyclic terpene utilisation N-terminal" evidence="1">
    <location>
        <begin position="89"/>
        <end position="396"/>
    </location>
</feature>
<accession>A0A8J3EF59</accession>
<dbReference type="Proteomes" id="UP000597507">
    <property type="component" value="Unassembled WGS sequence"/>
</dbReference>
<protein>
    <recommendedName>
        <fullName evidence="1">Acyclic terpene utilisation N-terminal domain-containing protein</fullName>
    </recommendedName>
</protein>
<proteinExistence type="predicted"/>